<dbReference type="EMBL" id="CP119934">
    <property type="protein sequence ID" value="WFD01697.1"/>
    <property type="molecule type" value="Genomic_DNA"/>
</dbReference>
<accession>A0AAF0IQS6</accession>
<keyword evidence="3 7" id="KW-0812">Transmembrane</keyword>
<feature type="transmembrane region" description="Helical" evidence="7">
    <location>
        <begin position="433"/>
        <end position="452"/>
    </location>
</feature>
<feature type="compositionally biased region" description="Pro residues" evidence="6">
    <location>
        <begin position="1"/>
        <end position="10"/>
    </location>
</feature>
<dbReference type="Pfam" id="PF01554">
    <property type="entry name" value="MatE"/>
    <property type="match status" value="2"/>
</dbReference>
<dbReference type="NCBIfam" id="TIGR00797">
    <property type="entry name" value="matE"/>
    <property type="match status" value="1"/>
</dbReference>
<dbReference type="GO" id="GO:0015297">
    <property type="term" value="F:antiporter activity"/>
    <property type="evidence" value="ECO:0007669"/>
    <property type="project" value="InterPro"/>
</dbReference>
<feature type="transmembrane region" description="Helical" evidence="7">
    <location>
        <begin position="164"/>
        <end position="188"/>
    </location>
</feature>
<comment type="subcellular location">
    <subcellularLocation>
        <location evidence="1">Membrane</location>
        <topology evidence="1">Multi-pass membrane protein</topology>
    </subcellularLocation>
</comment>
<evidence type="ECO:0000256" key="3">
    <source>
        <dbReference type="ARBA" id="ARBA00022692"/>
    </source>
</evidence>
<feature type="transmembrane region" description="Helical" evidence="7">
    <location>
        <begin position="316"/>
        <end position="333"/>
    </location>
</feature>
<keyword evidence="9" id="KW-1185">Reference proteome</keyword>
<keyword evidence="5 7" id="KW-0472">Membrane</keyword>
<proteinExistence type="inferred from homology"/>
<dbReference type="Proteomes" id="UP001214603">
    <property type="component" value="Chromosome 1"/>
</dbReference>
<gene>
    <name evidence="8" type="ORF">MOBT1_000373</name>
</gene>
<sequence>MANEPAPPGAPYGAVAMPVHHEDDQESVQETLGGASHRSGLSDFFVGSFLGPQRRPPTGSDAEDSVAQPLLTPDPHAPFAPPHDPRIPIAPTPAGLRNASDYGTLRSPDAPMDDTFHGEQEKLRDELALLGRYTIPIWATHLLELSLSMVSVFSLGHLGTVELAAASLAGMTANVTGFSVISGLVCALDTLLPSAYTRQPHLMGLWTQRVGIMVAGALPIVIVLWVYADRFLLLLGQEPEIAHKARQFLSVLALGLPGHAIFELCRRFLQAQGLMHAPTVVLLIVSPLNALANYVLVWGPPSLRFGFLGAPAASALSMWLMAGLCALQCVLAAQPRTWGGWSVRAFDAAGLRVCASLGFAGLLSLATEWWAWEIVGLVTAALGTTALASQSVLLITSSVTYQLPYGAAVAASVRVGNMLGAGNLPEARRATHASLLLAFAIGLLNSSLVFVARHQWGYLFSSDPVVVRLVATVLPIVALFQLADCICGIAAGILRGCGRQSLSAGINLTAYYVVGIPSSLFLAFGPLHMGLAGLWWGLTFALLYGASLALWYVYRTDWPAVLRRMHHHMAAGAADDV</sequence>
<feature type="transmembrane region" description="Helical" evidence="7">
    <location>
        <begin position="472"/>
        <end position="494"/>
    </location>
</feature>
<dbReference type="GO" id="GO:0042910">
    <property type="term" value="F:xenobiotic transmembrane transporter activity"/>
    <property type="evidence" value="ECO:0007669"/>
    <property type="project" value="InterPro"/>
</dbReference>
<dbReference type="InterPro" id="IPR002528">
    <property type="entry name" value="MATE_fam"/>
</dbReference>
<name>A0AAF0IQS6_9BASI</name>
<protein>
    <recommendedName>
        <fullName evidence="10">MATE efflux family protein</fullName>
    </recommendedName>
</protein>
<feature type="region of interest" description="Disordered" evidence="6">
    <location>
        <begin position="93"/>
        <end position="112"/>
    </location>
</feature>
<feature type="transmembrane region" description="Helical" evidence="7">
    <location>
        <begin position="369"/>
        <end position="388"/>
    </location>
</feature>
<reference evidence="8" key="1">
    <citation type="submission" date="2023-03" db="EMBL/GenBank/DDBJ databases">
        <title>Mating type loci evolution in Malassezia.</title>
        <authorList>
            <person name="Coelho M.A."/>
        </authorList>
    </citation>
    <scope>NUCLEOTIDE SEQUENCE</scope>
    <source>
        <strain evidence="8">CBS 7876</strain>
    </source>
</reference>
<evidence type="ECO:0000256" key="1">
    <source>
        <dbReference type="ARBA" id="ARBA00004141"/>
    </source>
</evidence>
<dbReference type="AlphaFoldDB" id="A0AAF0IQS6"/>
<evidence type="ECO:0000256" key="5">
    <source>
        <dbReference type="ARBA" id="ARBA00023136"/>
    </source>
</evidence>
<evidence type="ECO:0000313" key="8">
    <source>
        <dbReference type="EMBL" id="WFD01697.1"/>
    </source>
</evidence>
<feature type="transmembrane region" description="Helical" evidence="7">
    <location>
        <begin position="345"/>
        <end position="363"/>
    </location>
</feature>
<feature type="transmembrane region" description="Helical" evidence="7">
    <location>
        <begin position="209"/>
        <end position="228"/>
    </location>
</feature>
<evidence type="ECO:0000313" key="9">
    <source>
        <dbReference type="Proteomes" id="UP001214603"/>
    </source>
</evidence>
<dbReference type="PANTHER" id="PTHR11206">
    <property type="entry name" value="MULTIDRUG RESISTANCE PROTEIN"/>
    <property type="match status" value="1"/>
</dbReference>
<dbReference type="CDD" id="cd13132">
    <property type="entry name" value="MATE_eukaryotic"/>
    <property type="match status" value="1"/>
</dbReference>
<feature type="transmembrane region" description="Helical" evidence="7">
    <location>
        <begin position="506"/>
        <end position="527"/>
    </location>
</feature>
<comment type="similarity">
    <text evidence="2">Belongs to the multi antimicrobial extrusion (MATE) (TC 2.A.66.1) family.</text>
</comment>
<organism evidence="8 9">
    <name type="scientific">Malassezia obtusa</name>
    <dbReference type="NCBI Taxonomy" id="76774"/>
    <lineage>
        <taxon>Eukaryota</taxon>
        <taxon>Fungi</taxon>
        <taxon>Dikarya</taxon>
        <taxon>Basidiomycota</taxon>
        <taxon>Ustilaginomycotina</taxon>
        <taxon>Malasseziomycetes</taxon>
        <taxon>Malasseziales</taxon>
        <taxon>Malasseziaceae</taxon>
        <taxon>Malassezia</taxon>
    </lineage>
</organism>
<feature type="transmembrane region" description="Helical" evidence="7">
    <location>
        <begin position="137"/>
        <end position="158"/>
    </location>
</feature>
<feature type="region of interest" description="Disordered" evidence="6">
    <location>
        <begin position="1"/>
        <end position="86"/>
    </location>
</feature>
<evidence type="ECO:0000256" key="2">
    <source>
        <dbReference type="ARBA" id="ARBA00010199"/>
    </source>
</evidence>
<evidence type="ECO:0008006" key="10">
    <source>
        <dbReference type="Google" id="ProtNLM"/>
    </source>
</evidence>
<dbReference type="GO" id="GO:1990961">
    <property type="term" value="P:xenobiotic detoxification by transmembrane export across the plasma membrane"/>
    <property type="evidence" value="ECO:0007669"/>
    <property type="project" value="InterPro"/>
</dbReference>
<feature type="transmembrane region" description="Helical" evidence="7">
    <location>
        <begin position="277"/>
        <end position="296"/>
    </location>
</feature>
<dbReference type="InterPro" id="IPR045069">
    <property type="entry name" value="MATE_euk"/>
</dbReference>
<dbReference type="GO" id="GO:0016020">
    <property type="term" value="C:membrane"/>
    <property type="evidence" value="ECO:0007669"/>
    <property type="project" value="UniProtKB-SubCell"/>
</dbReference>
<evidence type="ECO:0000256" key="6">
    <source>
        <dbReference type="SAM" id="MobiDB-lite"/>
    </source>
</evidence>
<evidence type="ECO:0000256" key="4">
    <source>
        <dbReference type="ARBA" id="ARBA00022989"/>
    </source>
</evidence>
<keyword evidence="4 7" id="KW-1133">Transmembrane helix</keyword>
<feature type="transmembrane region" description="Helical" evidence="7">
    <location>
        <begin position="533"/>
        <end position="554"/>
    </location>
</feature>
<evidence type="ECO:0000256" key="7">
    <source>
        <dbReference type="SAM" id="Phobius"/>
    </source>
</evidence>